<protein>
    <recommendedName>
        <fullName evidence="4">tRNA nucleotidyltransferase/poly(A) polymerase RNA and SrmB- binding domain-containing protein</fullName>
    </recommendedName>
</protein>
<sequence>MQVRQALGSKVSRERIGTELEGMFNGASPAAAVRLLQQLCLFPQVFTPPQQLQQLLGNAFGGPCTELIEAAQALLQEVGLQLSEEDRRLFLLAALLLPLRRLSYSLKNRQQAASSHIIRESLKWRVKEVEGVAALHAHAVDLTQVLHDVNGAGAVESSPEQTRVQFGRSIRQLKHHWKLGVLLVPLLQLPAAAPLGVEPAAAAEEPAAAAAAAAGGGGSEPGQRVEGQLQQQVDAVQSLLAAAAGFGLEDCWQWKPLLDGKQLIELLSVPKGPMLGALTAAVVDWQLAHPKGSEQECIEHIRQLYSSGQLQPAAGSRGKNR</sequence>
<keyword evidence="3" id="KW-1185">Reference proteome</keyword>
<dbReference type="EMBL" id="FNXT01000896">
    <property type="protein sequence ID" value="SZX69047.1"/>
    <property type="molecule type" value="Genomic_DNA"/>
</dbReference>
<dbReference type="Gene3D" id="1.10.3090.10">
    <property type="entry name" value="cca-adding enzyme, domain 2"/>
    <property type="match status" value="1"/>
</dbReference>
<dbReference type="PANTHER" id="PTHR13734">
    <property type="entry name" value="TRNA-NUCLEOTIDYLTRANSFERASE"/>
    <property type="match status" value="1"/>
</dbReference>
<dbReference type="GO" id="GO:0001680">
    <property type="term" value="P:tRNA 3'-terminal CCA addition"/>
    <property type="evidence" value="ECO:0007669"/>
    <property type="project" value="TreeGrafter"/>
</dbReference>
<dbReference type="SUPFAM" id="SSF81891">
    <property type="entry name" value="Poly A polymerase C-terminal region-like"/>
    <property type="match status" value="1"/>
</dbReference>
<dbReference type="PANTHER" id="PTHR13734:SF5">
    <property type="entry name" value="CCA TRNA NUCLEOTIDYLTRANSFERASE, MITOCHONDRIAL"/>
    <property type="match status" value="1"/>
</dbReference>
<gene>
    <name evidence="2" type="ORF">BQ4739_LOCUS9352</name>
</gene>
<reference evidence="2 3" key="1">
    <citation type="submission" date="2016-10" db="EMBL/GenBank/DDBJ databases">
        <authorList>
            <person name="Cai Z."/>
        </authorList>
    </citation>
    <scope>NUCLEOTIDE SEQUENCE [LARGE SCALE GENOMIC DNA]</scope>
</reference>
<name>A0A383VU74_TETOB</name>
<dbReference type="GO" id="GO:0052929">
    <property type="term" value="F:ATP:3'-cytidine-cytidine-tRNA adenylyltransferase activity"/>
    <property type="evidence" value="ECO:0007669"/>
    <property type="project" value="TreeGrafter"/>
</dbReference>
<evidence type="ECO:0008006" key="4">
    <source>
        <dbReference type="Google" id="ProtNLM"/>
    </source>
</evidence>
<evidence type="ECO:0000256" key="1">
    <source>
        <dbReference type="ARBA" id="ARBA00022884"/>
    </source>
</evidence>
<dbReference type="Proteomes" id="UP000256970">
    <property type="component" value="Unassembled WGS sequence"/>
</dbReference>
<dbReference type="STRING" id="3088.A0A383VU74"/>
<accession>A0A383VU74</accession>
<organism evidence="2 3">
    <name type="scientific">Tetradesmus obliquus</name>
    <name type="common">Green alga</name>
    <name type="synonym">Acutodesmus obliquus</name>
    <dbReference type="NCBI Taxonomy" id="3088"/>
    <lineage>
        <taxon>Eukaryota</taxon>
        <taxon>Viridiplantae</taxon>
        <taxon>Chlorophyta</taxon>
        <taxon>core chlorophytes</taxon>
        <taxon>Chlorophyceae</taxon>
        <taxon>CS clade</taxon>
        <taxon>Sphaeropleales</taxon>
        <taxon>Scenedesmaceae</taxon>
        <taxon>Tetradesmus</taxon>
    </lineage>
</organism>
<proteinExistence type="predicted"/>
<dbReference type="GO" id="GO:0003723">
    <property type="term" value="F:RNA binding"/>
    <property type="evidence" value="ECO:0007669"/>
    <property type="project" value="UniProtKB-KW"/>
</dbReference>
<keyword evidence="1" id="KW-0694">RNA-binding</keyword>
<evidence type="ECO:0000313" key="2">
    <source>
        <dbReference type="EMBL" id="SZX69047.1"/>
    </source>
</evidence>
<dbReference type="AlphaFoldDB" id="A0A383VU74"/>
<evidence type="ECO:0000313" key="3">
    <source>
        <dbReference type="Proteomes" id="UP000256970"/>
    </source>
</evidence>
<dbReference type="GO" id="GO:0052927">
    <property type="term" value="F:CC tRNA cytidylyltransferase activity"/>
    <property type="evidence" value="ECO:0007669"/>
    <property type="project" value="TreeGrafter"/>
</dbReference>